<feature type="chain" id="PRO_5015164986" description="Secreted protein" evidence="1">
    <location>
        <begin position="23"/>
        <end position="68"/>
    </location>
</feature>
<dbReference type="AlphaFoldDB" id="A0A2P2N426"/>
<accession>A0A2P2N426</accession>
<evidence type="ECO:0000313" key="2">
    <source>
        <dbReference type="EMBL" id="MBX37252.1"/>
    </source>
</evidence>
<proteinExistence type="predicted"/>
<protein>
    <recommendedName>
        <fullName evidence="3">Secreted protein</fullName>
    </recommendedName>
</protein>
<organism evidence="2">
    <name type="scientific">Rhizophora mucronata</name>
    <name type="common">Asiatic mangrove</name>
    <dbReference type="NCBI Taxonomy" id="61149"/>
    <lineage>
        <taxon>Eukaryota</taxon>
        <taxon>Viridiplantae</taxon>
        <taxon>Streptophyta</taxon>
        <taxon>Embryophyta</taxon>
        <taxon>Tracheophyta</taxon>
        <taxon>Spermatophyta</taxon>
        <taxon>Magnoliopsida</taxon>
        <taxon>eudicotyledons</taxon>
        <taxon>Gunneridae</taxon>
        <taxon>Pentapetalae</taxon>
        <taxon>rosids</taxon>
        <taxon>fabids</taxon>
        <taxon>Malpighiales</taxon>
        <taxon>Rhizophoraceae</taxon>
        <taxon>Rhizophora</taxon>
    </lineage>
</organism>
<keyword evidence="1" id="KW-0732">Signal</keyword>
<sequence length="68" mass="7886">MCGGSQGSFFFWLILCQVLTICFKSSCICCFFDNDNLFIHQKKGKKNIVEYFLYGFYKTSLGVLIHCH</sequence>
<name>A0A2P2N426_RHIMU</name>
<feature type="signal peptide" evidence="1">
    <location>
        <begin position="1"/>
        <end position="22"/>
    </location>
</feature>
<evidence type="ECO:0000256" key="1">
    <source>
        <dbReference type="SAM" id="SignalP"/>
    </source>
</evidence>
<evidence type="ECO:0008006" key="3">
    <source>
        <dbReference type="Google" id="ProtNLM"/>
    </source>
</evidence>
<dbReference type="EMBL" id="GGEC01056768">
    <property type="protein sequence ID" value="MBX37252.1"/>
    <property type="molecule type" value="Transcribed_RNA"/>
</dbReference>
<reference evidence="2" key="1">
    <citation type="submission" date="2018-02" db="EMBL/GenBank/DDBJ databases">
        <title>Rhizophora mucronata_Transcriptome.</title>
        <authorList>
            <person name="Meera S.P."/>
            <person name="Sreeshan A."/>
            <person name="Augustine A."/>
        </authorList>
    </citation>
    <scope>NUCLEOTIDE SEQUENCE</scope>
    <source>
        <tissue evidence="2">Leaf</tissue>
    </source>
</reference>